<organism evidence="3 4">
    <name type="scientific">Biomphalaria glabrata</name>
    <name type="common">Bloodfluke planorb</name>
    <name type="synonym">Freshwater snail</name>
    <dbReference type="NCBI Taxonomy" id="6526"/>
    <lineage>
        <taxon>Eukaryota</taxon>
        <taxon>Metazoa</taxon>
        <taxon>Spiralia</taxon>
        <taxon>Lophotrochozoa</taxon>
        <taxon>Mollusca</taxon>
        <taxon>Gastropoda</taxon>
        <taxon>Heterobranchia</taxon>
        <taxon>Euthyneura</taxon>
        <taxon>Panpulmonata</taxon>
        <taxon>Hygrophila</taxon>
        <taxon>Lymnaeoidea</taxon>
        <taxon>Planorbidae</taxon>
        <taxon>Biomphalaria</taxon>
    </lineage>
</organism>
<dbReference type="InterPro" id="IPR011598">
    <property type="entry name" value="bHLH_dom"/>
</dbReference>
<sequence>MFQLPLAQDMKQDFNDISLRQQKNIKERQRQQELNRMYGELMALDIPPYSESVPSLKPPARITLIRNAISHIQQLRSQEMLLDQYATLHQEEVSRLTVACHFLENKCQKIKCACPIMKYPHYVADHMQLNGQPTSMTDHIARPENAGPSWVTKGDSFTTSINDGISKSIGCHPYEEINAIGDVPDQSTNLNVPGPSKANRLITKRTNKGVKNVKASDNQLSLHFNYGHPIRKSGTGYENADSSSRGNNAGFHSGNSTTVDNGGFNFGNSTKGENGDTHSGSYAEDDKINYTKGYDEGYTYNNSILESDAGYENSQHEMAVKANSNSSHDQNFHCVLSLTTNGKTNFITPASVVMSSSERSDSVSVKPTAVSLSQPAETRTTSVLTNNFKSPKLTSSGSETCMTQSLNEIVLPDATERTSLIRELPLTNTGMLTPDLTTAAAANTADTTQIMSRFLNDMTSTTRTDVTLPVATDMALSSATYLIASDSSYGTPTTTYITQPSVTCKILPTAVAITPTTSNLTSASSSMTISATSVTPAAACLTQPATYMIPSNATVITSAASDLTASSSITLSATNVTPAVIGFKPYAIGDTSSGAKDTLSPAVSEVIRPMIYRKQSARQTKTNASSHSRTTALAEITNIAKTSVAATQECLTIKATERLLPTDHMTSDANSPSVTPMKKLCAYHMTLPPVVRRGKSVAQRLTRASTCMTSSSNTVANKTVLNNIEQLTSRLTAPAIPQISAPSQAVYASPLTAIMTTQASTYVPAPHATSLGAAFMTSPLLAYFLSSSLSNMTVPTATKSVVHLVPCTTDMRTPVGMYPRSTEETFLYTSGSHFKTPTAKRRIAPKANLKTPDIDGKTPDVGGTRKRTYSKRKTNLY</sequence>
<accession>A0A9W3A1P1</accession>
<dbReference type="Gene3D" id="4.10.280.10">
    <property type="entry name" value="Helix-loop-helix DNA-binding domain"/>
    <property type="match status" value="1"/>
</dbReference>
<evidence type="ECO:0000313" key="3">
    <source>
        <dbReference type="Proteomes" id="UP001165740"/>
    </source>
</evidence>
<dbReference type="GeneID" id="106063910"/>
<feature type="compositionally biased region" description="Basic residues" evidence="1">
    <location>
        <begin position="864"/>
        <end position="877"/>
    </location>
</feature>
<protein>
    <submittedName>
        <fullName evidence="4">Mucin-2-like isoform X2</fullName>
    </submittedName>
</protein>
<reference evidence="4" key="1">
    <citation type="submission" date="2025-08" db="UniProtKB">
        <authorList>
            <consortium name="RefSeq"/>
        </authorList>
    </citation>
    <scope>IDENTIFICATION</scope>
</reference>
<dbReference type="Pfam" id="PF00010">
    <property type="entry name" value="HLH"/>
    <property type="match status" value="1"/>
</dbReference>
<proteinExistence type="predicted"/>
<dbReference type="PROSITE" id="PS50888">
    <property type="entry name" value="BHLH"/>
    <property type="match status" value="1"/>
</dbReference>
<feature type="region of interest" description="Disordered" evidence="1">
    <location>
        <begin position="844"/>
        <end position="877"/>
    </location>
</feature>
<dbReference type="AlphaFoldDB" id="A0A9W3A1P1"/>
<evidence type="ECO:0000256" key="1">
    <source>
        <dbReference type="SAM" id="MobiDB-lite"/>
    </source>
</evidence>
<dbReference type="GO" id="GO:0046983">
    <property type="term" value="F:protein dimerization activity"/>
    <property type="evidence" value="ECO:0007669"/>
    <property type="project" value="InterPro"/>
</dbReference>
<feature type="compositionally biased region" description="Polar residues" evidence="1">
    <location>
        <begin position="253"/>
        <end position="280"/>
    </location>
</feature>
<dbReference type="SUPFAM" id="SSF47459">
    <property type="entry name" value="HLH, helix-loop-helix DNA-binding domain"/>
    <property type="match status" value="1"/>
</dbReference>
<dbReference type="Proteomes" id="UP001165740">
    <property type="component" value="Chromosome 4"/>
</dbReference>
<feature type="region of interest" description="Disordered" evidence="1">
    <location>
        <begin position="233"/>
        <end position="284"/>
    </location>
</feature>
<dbReference type="RefSeq" id="XP_055881237.1">
    <property type="nucleotide sequence ID" value="XM_056025262.1"/>
</dbReference>
<name>A0A9W3A1P1_BIOGL</name>
<feature type="domain" description="BHLH" evidence="2">
    <location>
        <begin position="18"/>
        <end position="75"/>
    </location>
</feature>
<evidence type="ECO:0000313" key="4">
    <source>
        <dbReference type="RefSeq" id="XP_055881237.1"/>
    </source>
</evidence>
<evidence type="ECO:0000259" key="2">
    <source>
        <dbReference type="PROSITE" id="PS50888"/>
    </source>
</evidence>
<gene>
    <name evidence="4" type="primary">LOC106063910</name>
</gene>
<keyword evidence="3" id="KW-1185">Reference proteome</keyword>
<dbReference type="InterPro" id="IPR036638">
    <property type="entry name" value="HLH_DNA-bd_sf"/>
</dbReference>